<dbReference type="Proteomes" id="UP000479226">
    <property type="component" value="Unassembled WGS sequence"/>
</dbReference>
<organism evidence="3 4">
    <name type="scientific">Arthrobacter silviterrae</name>
    <dbReference type="NCBI Taxonomy" id="2026658"/>
    <lineage>
        <taxon>Bacteria</taxon>
        <taxon>Bacillati</taxon>
        <taxon>Actinomycetota</taxon>
        <taxon>Actinomycetes</taxon>
        <taxon>Micrococcales</taxon>
        <taxon>Micrococcaceae</taxon>
        <taxon>Arthrobacter</taxon>
    </lineage>
</organism>
<evidence type="ECO:0000256" key="1">
    <source>
        <dbReference type="SAM" id="MobiDB-lite"/>
    </source>
</evidence>
<dbReference type="Pfam" id="PF03640">
    <property type="entry name" value="Lipoprotein_15"/>
    <property type="match status" value="2"/>
</dbReference>
<feature type="region of interest" description="Disordered" evidence="1">
    <location>
        <begin position="28"/>
        <end position="58"/>
    </location>
</feature>
<dbReference type="PANTHER" id="PTHR39335">
    <property type="entry name" value="BLL4220 PROTEIN"/>
    <property type="match status" value="1"/>
</dbReference>
<feature type="signal peptide" evidence="2">
    <location>
        <begin position="1"/>
        <end position="26"/>
    </location>
</feature>
<dbReference type="PROSITE" id="PS51257">
    <property type="entry name" value="PROKAR_LIPOPROTEIN"/>
    <property type="match status" value="1"/>
</dbReference>
<proteinExistence type="predicted"/>
<comment type="caution">
    <text evidence="3">The sequence shown here is derived from an EMBL/GenBank/DDBJ whole genome shotgun (WGS) entry which is preliminary data.</text>
</comment>
<evidence type="ECO:0008006" key="5">
    <source>
        <dbReference type="Google" id="ProtNLM"/>
    </source>
</evidence>
<sequence length="193" mass="19224">MNWQCGKLAAAAAAGMLMLAGCSGNAAGPAAGDSHSSPANPVQGMRSQPSPSFPSPGRAAAALRRGQTSLGTVVVNGQGMTVYVFDKDAANSGTSACTGPCLTFWPPVKATAGTPQATGVTGTVGTITLPNGTRQLTLNGLPLYTYAADAKTGDTSGQGNQGFGAAWWVVGPDGRKVSSSQSPSPSPYTGQGY</sequence>
<keyword evidence="2" id="KW-0732">Signal</keyword>
<dbReference type="RefSeq" id="WP_165180732.1">
    <property type="nucleotide sequence ID" value="NZ_JAAKZI010000004.1"/>
</dbReference>
<evidence type="ECO:0000313" key="4">
    <source>
        <dbReference type="Proteomes" id="UP000479226"/>
    </source>
</evidence>
<gene>
    <name evidence="3" type="ORF">G6N77_04075</name>
</gene>
<evidence type="ECO:0000313" key="3">
    <source>
        <dbReference type="EMBL" id="NGN82644.1"/>
    </source>
</evidence>
<dbReference type="EMBL" id="JAAKZI010000004">
    <property type="protein sequence ID" value="NGN82644.1"/>
    <property type="molecule type" value="Genomic_DNA"/>
</dbReference>
<feature type="region of interest" description="Disordered" evidence="1">
    <location>
        <begin position="174"/>
        <end position="193"/>
    </location>
</feature>
<dbReference type="PANTHER" id="PTHR39335:SF1">
    <property type="entry name" value="BLL4220 PROTEIN"/>
    <property type="match status" value="1"/>
</dbReference>
<feature type="chain" id="PRO_5045381675" description="Lipoprotein with Yx(FWY)xxD motif" evidence="2">
    <location>
        <begin position="27"/>
        <end position="193"/>
    </location>
</feature>
<accession>A0ABX0DBD5</accession>
<feature type="compositionally biased region" description="Polar residues" evidence="1">
    <location>
        <begin position="34"/>
        <end position="50"/>
    </location>
</feature>
<evidence type="ECO:0000256" key="2">
    <source>
        <dbReference type="SAM" id="SignalP"/>
    </source>
</evidence>
<keyword evidence="4" id="KW-1185">Reference proteome</keyword>
<name>A0ABX0DBD5_9MICC</name>
<protein>
    <recommendedName>
        <fullName evidence="5">Lipoprotein with Yx(FWY)xxD motif</fullName>
    </recommendedName>
</protein>
<dbReference type="InterPro" id="IPR005297">
    <property type="entry name" value="Lipoprotein_repeat"/>
</dbReference>
<reference evidence="3 4" key="1">
    <citation type="submission" date="2020-02" db="EMBL/GenBank/DDBJ databases">
        <title>Genome sequence of the type strain DSM 27180 of Arthrobacter silviterrae.</title>
        <authorList>
            <person name="Gao J."/>
            <person name="Sun J."/>
        </authorList>
    </citation>
    <scope>NUCLEOTIDE SEQUENCE [LARGE SCALE GENOMIC DNA]</scope>
    <source>
        <strain evidence="3 4">DSM 27180</strain>
    </source>
</reference>